<dbReference type="EMBL" id="FBWK01000065">
    <property type="protein sequence ID" value="CUX64222.1"/>
    <property type="molecule type" value="Genomic_DNA"/>
</dbReference>
<feature type="compositionally biased region" description="Basic and acidic residues" evidence="1">
    <location>
        <begin position="85"/>
        <end position="106"/>
    </location>
</feature>
<dbReference type="STRING" id="1183432.AGR3A_pa10046"/>
<name>A0A1S7S825_9HYPH</name>
<sequence>MELRIGKLGDAFLFDLSRSSRLVISDGLAPSTKSSQFARYCWPAGRQRARGSLVPGVWAITGQLAKIAHRIRAHAAPPDIAARLAMDKDGRGADRRGPRRDGKAEASPHAFQPGAVAREVALKRIVAKGLMELYGRFAQCRTGQA</sequence>
<evidence type="ECO:0000313" key="3">
    <source>
        <dbReference type="Proteomes" id="UP000191988"/>
    </source>
</evidence>
<proteinExistence type="predicted"/>
<reference evidence="3" key="1">
    <citation type="submission" date="2016-01" db="EMBL/GenBank/DDBJ databases">
        <authorList>
            <person name="Regsiter A."/>
            <person name="william w."/>
        </authorList>
    </citation>
    <scope>NUCLEOTIDE SEQUENCE [LARGE SCALE GENOMIC DNA]</scope>
    <source>
        <strain evidence="3">CFBP 6623</strain>
    </source>
</reference>
<gene>
    <name evidence="2" type="ORF">AGR3A_pa10046</name>
</gene>
<dbReference type="AlphaFoldDB" id="A0A1S7S825"/>
<feature type="region of interest" description="Disordered" evidence="1">
    <location>
        <begin position="82"/>
        <end position="110"/>
    </location>
</feature>
<dbReference type="Proteomes" id="UP000191988">
    <property type="component" value="Unassembled WGS sequence"/>
</dbReference>
<protein>
    <submittedName>
        <fullName evidence="2">Uncharacterized protein</fullName>
    </submittedName>
</protein>
<evidence type="ECO:0000256" key="1">
    <source>
        <dbReference type="SAM" id="MobiDB-lite"/>
    </source>
</evidence>
<accession>A0A1S7S825</accession>
<organism evidence="2 3">
    <name type="scientific">Agrobacterium tomkonis CFBP 6623</name>
    <dbReference type="NCBI Taxonomy" id="1183432"/>
    <lineage>
        <taxon>Bacteria</taxon>
        <taxon>Pseudomonadati</taxon>
        <taxon>Pseudomonadota</taxon>
        <taxon>Alphaproteobacteria</taxon>
        <taxon>Hyphomicrobiales</taxon>
        <taxon>Rhizobiaceae</taxon>
        <taxon>Rhizobium/Agrobacterium group</taxon>
        <taxon>Agrobacterium</taxon>
        <taxon>Agrobacterium tumefaciens complex</taxon>
    </lineage>
</organism>
<evidence type="ECO:0000313" key="2">
    <source>
        <dbReference type="EMBL" id="CUX64222.1"/>
    </source>
</evidence>
<keyword evidence="3" id="KW-1185">Reference proteome</keyword>